<gene>
    <name evidence="2" type="ORF">GC096_08635</name>
</gene>
<reference evidence="2 3" key="1">
    <citation type="submission" date="2019-10" db="EMBL/GenBank/DDBJ databases">
        <title>Description of Paenibacillus humi sp. nov.</title>
        <authorList>
            <person name="Carlier A."/>
            <person name="Qi S."/>
        </authorList>
    </citation>
    <scope>NUCLEOTIDE SEQUENCE [LARGE SCALE GENOMIC DNA]</scope>
    <source>
        <strain evidence="2 3">LMG 31461</strain>
    </source>
</reference>
<organism evidence="2 3">
    <name type="scientific">Paenibacillus plantarum</name>
    <dbReference type="NCBI Taxonomy" id="2654975"/>
    <lineage>
        <taxon>Bacteria</taxon>
        <taxon>Bacillati</taxon>
        <taxon>Bacillota</taxon>
        <taxon>Bacilli</taxon>
        <taxon>Bacillales</taxon>
        <taxon>Paenibacillaceae</taxon>
        <taxon>Paenibacillus</taxon>
    </lineage>
</organism>
<dbReference type="InterPro" id="IPR052906">
    <property type="entry name" value="Type_IV_Methyl-Rstrct_Enzyme"/>
</dbReference>
<dbReference type="SUPFAM" id="SSF52980">
    <property type="entry name" value="Restriction endonuclease-like"/>
    <property type="match status" value="1"/>
</dbReference>
<dbReference type="Proteomes" id="UP000653578">
    <property type="component" value="Unassembled WGS sequence"/>
</dbReference>
<evidence type="ECO:0000313" key="3">
    <source>
        <dbReference type="Proteomes" id="UP000653578"/>
    </source>
</evidence>
<comment type="caution">
    <text evidence="2">The sequence shown here is derived from an EMBL/GenBank/DDBJ whole genome shotgun (WGS) entry which is preliminary data.</text>
</comment>
<dbReference type="EMBL" id="WHNY01000026">
    <property type="protein sequence ID" value="NOU64088.1"/>
    <property type="molecule type" value="Genomic_DNA"/>
</dbReference>
<dbReference type="RefSeq" id="WP_171629821.1">
    <property type="nucleotide sequence ID" value="NZ_WHNY01000026.1"/>
</dbReference>
<evidence type="ECO:0000313" key="2">
    <source>
        <dbReference type="EMBL" id="NOU64088.1"/>
    </source>
</evidence>
<dbReference type="Gene3D" id="3.40.50.450">
    <property type="match status" value="1"/>
</dbReference>
<dbReference type="Pfam" id="PF04471">
    <property type="entry name" value="Mrr_cat"/>
    <property type="match status" value="1"/>
</dbReference>
<evidence type="ECO:0000259" key="1">
    <source>
        <dbReference type="Pfam" id="PF04471"/>
    </source>
</evidence>
<dbReference type="InterPro" id="IPR011856">
    <property type="entry name" value="tRNA_endonuc-like_dom_sf"/>
</dbReference>
<feature type="domain" description="Restriction endonuclease type IV Mrr" evidence="1">
    <location>
        <begin position="154"/>
        <end position="265"/>
    </location>
</feature>
<name>A0ABX1X7P7_9BACL</name>
<dbReference type="PANTHER" id="PTHR30015:SF7">
    <property type="entry name" value="TYPE IV METHYL-DIRECTED RESTRICTION ENZYME ECOKMRR"/>
    <property type="match status" value="1"/>
</dbReference>
<dbReference type="PANTHER" id="PTHR30015">
    <property type="entry name" value="MRR RESTRICTION SYSTEM PROTEIN"/>
    <property type="match status" value="1"/>
</dbReference>
<accession>A0ABX1X7P7</accession>
<dbReference type="SUPFAM" id="SSF52309">
    <property type="entry name" value="N-(deoxy)ribosyltransferase-like"/>
    <property type="match status" value="1"/>
</dbReference>
<dbReference type="InterPro" id="IPR011335">
    <property type="entry name" value="Restrct_endonuc-II-like"/>
</dbReference>
<sequence length="269" mass="30950">MNIFISYSDKHDAYDLISNLRKQNEINLHRQIDMNILNDPYESNYDVETIQRNIKKSNVVLAIINNFSNNVFFEIGYAIGNGKQVIIICPYDVEIPSNLKGLIYFEGGPYNSDVAFKVLNYIYSDIIRYDKNEFKEADIDTLLNLFENNNIDFEQFDYDHFEKIVMDSFERKGFEVINKQSIRDYGYDFVVYDNSKKKLLVEVKKTSLSTKCSINTVQQLLGAIHAYGAGGGILISTSGFTGSALNFSEKCTPRIEMWTMQDIKEKLSS</sequence>
<protein>
    <recommendedName>
        <fullName evidence="1">Restriction endonuclease type IV Mrr domain-containing protein</fullName>
    </recommendedName>
</protein>
<dbReference type="InterPro" id="IPR007560">
    <property type="entry name" value="Restrct_endonuc_IV_Mrr"/>
</dbReference>
<dbReference type="Gene3D" id="3.40.1350.10">
    <property type="match status" value="1"/>
</dbReference>
<proteinExistence type="predicted"/>
<keyword evidence="3" id="KW-1185">Reference proteome</keyword>